<feature type="compositionally biased region" description="Basic and acidic residues" evidence="2">
    <location>
        <begin position="126"/>
        <end position="136"/>
    </location>
</feature>
<feature type="region of interest" description="Disordered" evidence="2">
    <location>
        <begin position="118"/>
        <end position="143"/>
    </location>
</feature>
<organism evidence="3 4">
    <name type="scientific">Eumeta variegata</name>
    <name type="common">Bagworm moth</name>
    <name type="synonym">Eumeta japonica</name>
    <dbReference type="NCBI Taxonomy" id="151549"/>
    <lineage>
        <taxon>Eukaryota</taxon>
        <taxon>Metazoa</taxon>
        <taxon>Ecdysozoa</taxon>
        <taxon>Arthropoda</taxon>
        <taxon>Hexapoda</taxon>
        <taxon>Insecta</taxon>
        <taxon>Pterygota</taxon>
        <taxon>Neoptera</taxon>
        <taxon>Endopterygota</taxon>
        <taxon>Lepidoptera</taxon>
        <taxon>Glossata</taxon>
        <taxon>Ditrysia</taxon>
        <taxon>Tineoidea</taxon>
        <taxon>Psychidae</taxon>
        <taxon>Oiketicinae</taxon>
        <taxon>Eumeta</taxon>
    </lineage>
</organism>
<comment type="caution">
    <text evidence="3">The sequence shown here is derived from an EMBL/GenBank/DDBJ whole genome shotgun (WGS) entry which is preliminary data.</text>
</comment>
<dbReference type="OrthoDB" id="7474798at2759"/>
<gene>
    <name evidence="3" type="ORF">EVAR_39323_1</name>
</gene>
<keyword evidence="4" id="KW-1185">Reference proteome</keyword>
<dbReference type="Proteomes" id="UP000299102">
    <property type="component" value="Unassembled WGS sequence"/>
</dbReference>
<name>A0A4C1VZL4_EUMVA</name>
<evidence type="ECO:0000313" key="3">
    <source>
        <dbReference type="EMBL" id="GBP43265.1"/>
    </source>
</evidence>
<accession>A0A4C1VZL4</accession>
<reference evidence="3 4" key="1">
    <citation type="journal article" date="2019" name="Commun. Biol.">
        <title>The bagworm genome reveals a unique fibroin gene that provides high tensile strength.</title>
        <authorList>
            <person name="Kono N."/>
            <person name="Nakamura H."/>
            <person name="Ohtoshi R."/>
            <person name="Tomita M."/>
            <person name="Numata K."/>
            <person name="Arakawa K."/>
        </authorList>
    </citation>
    <scope>NUCLEOTIDE SEQUENCE [LARGE SCALE GENOMIC DNA]</scope>
</reference>
<proteinExistence type="predicted"/>
<evidence type="ECO:0000256" key="2">
    <source>
        <dbReference type="SAM" id="MobiDB-lite"/>
    </source>
</evidence>
<evidence type="ECO:0000256" key="1">
    <source>
        <dbReference type="SAM" id="Coils"/>
    </source>
</evidence>
<keyword evidence="1" id="KW-0175">Coiled coil</keyword>
<dbReference type="AlphaFoldDB" id="A0A4C1VZL4"/>
<evidence type="ECO:0000313" key="4">
    <source>
        <dbReference type="Proteomes" id="UP000299102"/>
    </source>
</evidence>
<feature type="coiled-coil region" evidence="1">
    <location>
        <begin position="47"/>
        <end position="74"/>
    </location>
</feature>
<protein>
    <submittedName>
        <fullName evidence="3">Uncharacterized protein</fullName>
    </submittedName>
</protein>
<dbReference type="EMBL" id="BGZK01000432">
    <property type="protein sequence ID" value="GBP43265.1"/>
    <property type="molecule type" value="Genomic_DNA"/>
</dbReference>
<sequence length="200" mass="22448">MCDCLVSERNDHKTEINSVVFMNTKLKGELAELDIKCNDLSISAIAREDWDSECQSLQQQMQHLQNYLAELSAQIESRKLNLNLKSIVDFKLSHDILPSGSLNCTAGTQETNQLTGAVHAGTPRAGRREPRSERVSSQHAAPTDGQDIIMYSDEFGSQSLSENENNYQHKLQIVNIDYKGERLSGSAVSNRVQFLDHFYS</sequence>